<dbReference type="RefSeq" id="YP_003969505.1">
    <property type="nucleotide sequence ID" value="NC_014636.1"/>
</dbReference>
<dbReference type="OrthoDB" id="27495at10239"/>
<gene>
    <name evidence="1" type="ORF">phiAS5_ORF0216</name>
</gene>
<organism evidence="1 2">
    <name type="scientific">Aeromonas phage phiAS5</name>
    <dbReference type="NCBI Taxonomy" id="879630"/>
    <lineage>
        <taxon>Viruses</taxon>
        <taxon>Duplodnaviria</taxon>
        <taxon>Heunggongvirae</taxon>
        <taxon>Uroviricota</taxon>
        <taxon>Caudoviricetes</taxon>
        <taxon>Pantevenvirales</taxon>
        <taxon>Straboviridae</taxon>
        <taxon>Chrysonvirus</taxon>
        <taxon>Chrysonvirus as5</taxon>
    </lineage>
</organism>
<keyword evidence="2" id="KW-1185">Reference proteome</keyword>
<evidence type="ECO:0000313" key="1">
    <source>
        <dbReference type="EMBL" id="ADM80059.1"/>
    </source>
</evidence>
<reference evidence="1 2" key="1">
    <citation type="journal article" date="2012" name="Vet. Microbiol.">
        <title>Complete genome sequence and characterization of a broad-host range T4-like bacteriophage phiAS5 infecting Aeromonas salmonicida subsp. salmonicida.</title>
        <authorList>
            <person name="Kim J.H."/>
            <person name="Son J.S."/>
            <person name="Choi Y.J."/>
            <person name="Choresca C.H.Jr."/>
            <person name="Shin S.P."/>
            <person name="Han J.E."/>
            <person name="Jun J.W."/>
            <person name="Park S.C."/>
        </authorList>
    </citation>
    <scope>NUCLEOTIDE SEQUENCE [LARGE SCALE GENOMIC DNA]</scope>
</reference>
<dbReference type="GeneID" id="9861623"/>
<evidence type="ECO:0000313" key="2">
    <source>
        <dbReference type="Proteomes" id="UP000002236"/>
    </source>
</evidence>
<proteinExistence type="predicted"/>
<sequence>MSEKRKRVAHNQWAKFLNRCTATYIDKPKTTIMPSNIRNAMRRELKAMVEARGRKQVYLMGQVFGAYVFDDKWPRLVGYEVNYSIHSDSTTVVLQFAKLGQLRLVEEFAKNMILYSGMAISHTDTEIHINMKLPERYIPMWPKPAKPQAPVKVEPDRRVLQIDVGNMTTEELRLHVQGIQAEINRRNTETAEAMVRAYIADRARLLEQRNVLRTAIEQFGMSEKYAGQFNVHSV</sequence>
<dbReference type="EMBL" id="HM452126">
    <property type="protein sequence ID" value="ADM80059.1"/>
    <property type="molecule type" value="Genomic_DNA"/>
</dbReference>
<name>E1A1X0_9CAUD</name>
<accession>E1A1X0</accession>
<dbReference type="Proteomes" id="UP000002236">
    <property type="component" value="Segment"/>
</dbReference>
<dbReference type="KEGG" id="vg:9861623"/>
<protein>
    <submittedName>
        <fullName evidence="1">Uncharacterized protein</fullName>
    </submittedName>
</protein>